<dbReference type="AlphaFoldDB" id="A0A378VWJ7"/>
<protein>
    <submittedName>
        <fullName evidence="1">Uncharacterized protein</fullName>
    </submittedName>
</protein>
<dbReference type="EMBL" id="UGRI01000001">
    <property type="protein sequence ID" value="SUA20618.1"/>
    <property type="molecule type" value="Genomic_DNA"/>
</dbReference>
<name>A0A378VWJ7_NEIGO</name>
<gene>
    <name evidence="1" type="ORF">NCTC11421_00711</name>
</gene>
<evidence type="ECO:0000313" key="1">
    <source>
        <dbReference type="EMBL" id="SUA20618.1"/>
    </source>
</evidence>
<reference evidence="1" key="1">
    <citation type="submission" date="2018-06" db="EMBL/GenBank/DDBJ databases">
        <authorList>
            <consortium name="Pathogen Informatics"/>
            <person name="Doyle S."/>
        </authorList>
    </citation>
    <scope>NUCLEOTIDE SEQUENCE [LARGE SCALE GENOMIC DNA]</scope>
    <source>
        <strain evidence="1">NCTC11421</strain>
    </source>
</reference>
<organism evidence="1">
    <name type="scientific">Neisseria gonorrhoeae</name>
    <dbReference type="NCBI Taxonomy" id="485"/>
    <lineage>
        <taxon>Bacteria</taxon>
        <taxon>Pseudomonadati</taxon>
        <taxon>Pseudomonadota</taxon>
        <taxon>Betaproteobacteria</taxon>
        <taxon>Neisseriales</taxon>
        <taxon>Neisseriaceae</taxon>
        <taxon>Neisseria</taxon>
    </lineage>
</organism>
<accession>A0A378VWJ7</accession>
<proteinExistence type="predicted"/>
<sequence length="34" mass="3210">MKAFEDKALAVSADMADALADGGAAATAVGCPLG</sequence>